<proteinExistence type="predicted"/>
<reference evidence="3" key="1">
    <citation type="submission" date="2015-11" db="EMBL/GenBank/DDBJ databases">
        <authorList>
            <person name="Seth-Smith H.M.B."/>
        </authorList>
    </citation>
    <scope>NUCLEOTIDE SEQUENCE [LARGE SCALE GENOMIC DNA]</scope>
    <source>
        <strain evidence="3">2013Ark11</strain>
    </source>
</reference>
<evidence type="ECO:0000313" key="3">
    <source>
        <dbReference type="Proteomes" id="UP000198651"/>
    </source>
</evidence>
<keyword evidence="1" id="KW-0472">Membrane</keyword>
<gene>
    <name evidence="2" type="ORF">Ark11_0553</name>
</gene>
<organism evidence="2 3">
    <name type="scientific">Candidatus Ichthyocystis hellenicum</name>
    <dbReference type="NCBI Taxonomy" id="1561003"/>
    <lineage>
        <taxon>Bacteria</taxon>
        <taxon>Pseudomonadati</taxon>
        <taxon>Pseudomonadota</taxon>
        <taxon>Betaproteobacteria</taxon>
        <taxon>Burkholderiales</taxon>
        <taxon>Candidatus Ichthyocystis</taxon>
    </lineage>
</organism>
<dbReference type="OrthoDB" id="9860880at2"/>
<evidence type="ECO:0000313" key="2">
    <source>
        <dbReference type="EMBL" id="CUT17398.1"/>
    </source>
</evidence>
<dbReference type="RefSeq" id="WP_092342320.1">
    <property type="nucleotide sequence ID" value="NZ_FLSL01000106.1"/>
</dbReference>
<accession>A0A0S4M566</accession>
<protein>
    <submittedName>
        <fullName evidence="2">Putative membrane protein</fullName>
    </submittedName>
</protein>
<dbReference type="EMBL" id="LN906597">
    <property type="protein sequence ID" value="CUT17398.1"/>
    <property type="molecule type" value="Genomic_DNA"/>
</dbReference>
<dbReference type="AlphaFoldDB" id="A0A0S4M566"/>
<name>A0A0S4M566_9BURK</name>
<dbReference type="Proteomes" id="UP000198651">
    <property type="component" value="Chromosome I"/>
</dbReference>
<keyword evidence="3" id="KW-1185">Reference proteome</keyword>
<keyword evidence="1" id="KW-0812">Transmembrane</keyword>
<feature type="transmembrane region" description="Helical" evidence="1">
    <location>
        <begin position="51"/>
        <end position="71"/>
    </location>
</feature>
<sequence length="74" mass="8383">MFDVDFLELDGKMFSVTSVPTFLQVQIRTVPAVNGGDCFSDRGLRFNVPSFVPVLIAMQLLLNFYCIFSTFDHN</sequence>
<keyword evidence="1" id="KW-1133">Transmembrane helix</keyword>
<evidence type="ECO:0000256" key="1">
    <source>
        <dbReference type="SAM" id="Phobius"/>
    </source>
</evidence>